<dbReference type="Proteomes" id="UP000053719">
    <property type="component" value="Unassembled WGS sequence"/>
</dbReference>
<evidence type="ECO:0000313" key="1">
    <source>
        <dbReference type="EMBL" id="KSU20191.1"/>
    </source>
</evidence>
<dbReference type="AlphaFoldDB" id="A0A0V8E3E6"/>
<dbReference type="PATRIC" id="fig|1360.114.peg.635"/>
<proteinExistence type="predicted"/>
<accession>A0A0V8E3E6</accession>
<protein>
    <submittedName>
        <fullName evidence="1">Uncharacterized protein</fullName>
    </submittedName>
</protein>
<dbReference type="EMBL" id="LKLU01000094">
    <property type="protein sequence ID" value="KSU20191.1"/>
    <property type="molecule type" value="Genomic_DNA"/>
</dbReference>
<reference evidence="2" key="1">
    <citation type="submission" date="2015-10" db="EMBL/GenBank/DDBJ databases">
        <title>Draft Genome Sequences of 11 Lactococcus lactis subspecies cremoris strains.</title>
        <authorList>
            <person name="Wels M."/>
            <person name="Backus L."/>
            <person name="Boekhorst J."/>
            <person name="Dijkstra A."/>
            <person name="Beerthuizen M."/>
            <person name="Kelly W."/>
            <person name="Siezen R."/>
            <person name="Bachmann H."/>
            <person name="Van Hijum S."/>
        </authorList>
    </citation>
    <scope>NUCLEOTIDE SEQUENCE [LARGE SCALE GENOMIC DNA]</scope>
    <source>
        <strain evidence="2">M20</strain>
    </source>
</reference>
<comment type="caution">
    <text evidence="1">The sequence shown here is derived from an EMBL/GenBank/DDBJ whole genome shotgun (WGS) entry which is preliminary data.</text>
</comment>
<sequence>MKLFKRKPKKLIQARFIYDTSRIGVHSSYSDWQIVSEKQFQSAINTLDGWSSNQFIALGNLVKNRYDISGFEKREIK</sequence>
<dbReference type="RefSeq" id="WP_058211876.1">
    <property type="nucleotide sequence ID" value="NZ_LKLU01000094.1"/>
</dbReference>
<organism evidence="1 2">
    <name type="scientific">Lactococcus lactis subsp. lactis</name>
    <name type="common">Streptococcus lactis</name>
    <dbReference type="NCBI Taxonomy" id="1360"/>
    <lineage>
        <taxon>Bacteria</taxon>
        <taxon>Bacillati</taxon>
        <taxon>Bacillota</taxon>
        <taxon>Bacilli</taxon>
        <taxon>Lactobacillales</taxon>
        <taxon>Streptococcaceae</taxon>
        <taxon>Lactococcus</taxon>
    </lineage>
</organism>
<name>A0A0V8E3E6_LACLL</name>
<evidence type="ECO:0000313" key="2">
    <source>
        <dbReference type="Proteomes" id="UP000053719"/>
    </source>
</evidence>
<gene>
    <name evidence="1" type="ORF">M20_1625</name>
</gene>